<dbReference type="Pfam" id="PF02867">
    <property type="entry name" value="Ribonuc_red_lgC"/>
    <property type="match status" value="1"/>
</dbReference>
<evidence type="ECO:0000256" key="1">
    <source>
        <dbReference type="ARBA" id="ARBA00010406"/>
    </source>
</evidence>
<dbReference type="InterPro" id="IPR013509">
    <property type="entry name" value="RNR_lsu_N"/>
</dbReference>
<dbReference type="UniPathway" id="UPA00326"/>
<comment type="similarity">
    <text evidence="1">Belongs to the ribonucleoside diphosphate reductase large chain family.</text>
</comment>
<dbReference type="EMBL" id="MN739696">
    <property type="protein sequence ID" value="QHT21667.1"/>
    <property type="molecule type" value="Genomic_DNA"/>
</dbReference>
<evidence type="ECO:0000313" key="5">
    <source>
        <dbReference type="EMBL" id="QHT21667.1"/>
    </source>
</evidence>
<dbReference type="SUPFAM" id="SSF51998">
    <property type="entry name" value="PFL-like glycyl radical enzymes"/>
    <property type="match status" value="1"/>
</dbReference>
<dbReference type="Pfam" id="PF00317">
    <property type="entry name" value="Ribonuc_red_lgN"/>
    <property type="match status" value="1"/>
</dbReference>
<keyword evidence="3" id="KW-0560">Oxidoreductase</keyword>
<dbReference type="EC" id="1.17.4.1" evidence="2"/>
<evidence type="ECO:0000259" key="4">
    <source>
        <dbReference type="PROSITE" id="PS00089"/>
    </source>
</evidence>
<feature type="domain" description="Ribonucleotide reductase large subunit" evidence="4">
    <location>
        <begin position="628"/>
        <end position="650"/>
    </location>
</feature>
<dbReference type="PROSITE" id="PS00089">
    <property type="entry name" value="RIBORED_LARGE"/>
    <property type="match status" value="1"/>
</dbReference>
<evidence type="ECO:0000256" key="3">
    <source>
        <dbReference type="ARBA" id="ARBA00023002"/>
    </source>
</evidence>
<organism evidence="5">
    <name type="scientific">viral metagenome</name>
    <dbReference type="NCBI Taxonomy" id="1070528"/>
    <lineage>
        <taxon>unclassified sequences</taxon>
        <taxon>metagenomes</taxon>
        <taxon>organismal metagenomes</taxon>
    </lineage>
</organism>
<dbReference type="CDD" id="cd01679">
    <property type="entry name" value="RNR_I"/>
    <property type="match status" value="1"/>
</dbReference>
<dbReference type="GO" id="GO:0004748">
    <property type="term" value="F:ribonucleoside-diphosphate reductase activity, thioredoxin disulfide as acceptor"/>
    <property type="evidence" value="ECO:0007669"/>
    <property type="project" value="UniProtKB-EC"/>
</dbReference>
<dbReference type="NCBIfam" id="TIGR02506">
    <property type="entry name" value="NrdE_NrdA"/>
    <property type="match status" value="1"/>
</dbReference>
<dbReference type="InterPro" id="IPR013346">
    <property type="entry name" value="NrdE_NrdA_C"/>
</dbReference>
<dbReference type="GO" id="GO:0005524">
    <property type="term" value="F:ATP binding"/>
    <property type="evidence" value="ECO:0007669"/>
    <property type="project" value="InterPro"/>
</dbReference>
<evidence type="ECO:0000256" key="2">
    <source>
        <dbReference type="ARBA" id="ARBA00012274"/>
    </source>
</evidence>
<reference evidence="5" key="1">
    <citation type="journal article" date="2020" name="Nature">
        <title>Giant virus diversity and host interactions through global metagenomics.</title>
        <authorList>
            <person name="Schulz F."/>
            <person name="Roux S."/>
            <person name="Paez-Espino D."/>
            <person name="Jungbluth S."/>
            <person name="Walsh D.A."/>
            <person name="Denef V.J."/>
            <person name="McMahon K.D."/>
            <person name="Konstantinidis K.T."/>
            <person name="Eloe-Fadrosh E.A."/>
            <person name="Kyrpides N.C."/>
            <person name="Woyke T."/>
        </authorList>
    </citation>
    <scope>NUCLEOTIDE SEQUENCE</scope>
    <source>
        <strain evidence="5">GVMAG-M-3300023179-103</strain>
    </source>
</reference>
<dbReference type="InterPro" id="IPR039718">
    <property type="entry name" value="Rrm1"/>
</dbReference>
<dbReference type="GO" id="GO:0005971">
    <property type="term" value="C:ribonucleoside-diphosphate reductase complex"/>
    <property type="evidence" value="ECO:0007669"/>
    <property type="project" value="TreeGrafter"/>
</dbReference>
<dbReference type="InterPro" id="IPR008926">
    <property type="entry name" value="RNR_R1-su_N"/>
</dbReference>
<dbReference type="AlphaFoldDB" id="A0A6C0DXS0"/>
<protein>
    <recommendedName>
        <fullName evidence="2">ribonucleoside-diphosphate reductase</fullName>
        <ecNumber evidence="2">1.17.4.1</ecNumber>
    </recommendedName>
</protein>
<accession>A0A6C0DXS0</accession>
<dbReference type="Gene3D" id="3.20.70.20">
    <property type="match status" value="1"/>
</dbReference>
<dbReference type="GO" id="GO:0009263">
    <property type="term" value="P:deoxyribonucleotide biosynthetic process"/>
    <property type="evidence" value="ECO:0007669"/>
    <property type="project" value="InterPro"/>
</dbReference>
<dbReference type="PANTHER" id="PTHR11573">
    <property type="entry name" value="RIBONUCLEOSIDE-DIPHOSPHATE REDUCTASE LARGE CHAIN"/>
    <property type="match status" value="1"/>
</dbReference>
<dbReference type="SUPFAM" id="SSF48168">
    <property type="entry name" value="R1 subunit of ribonucleotide reductase, N-terminal domain"/>
    <property type="match status" value="1"/>
</dbReference>
<proteinExistence type="inferred from homology"/>
<dbReference type="InterPro" id="IPR000788">
    <property type="entry name" value="RNR_lg_C"/>
</dbReference>
<name>A0A6C0DXS0_9ZZZZ</name>
<dbReference type="PANTHER" id="PTHR11573:SF6">
    <property type="entry name" value="RIBONUCLEOSIDE-DIPHOSPHATE REDUCTASE LARGE SUBUNIT"/>
    <property type="match status" value="1"/>
</dbReference>
<sequence>MELLESKKIEFQSVINDLHNEATQKMESTPNIYDNLIKEHSVSIKITQIYVKQYLKNIINAIKNKDSETVPRIINLHELTKNIVDGLPKTMEKDKFDNYIAEYLIAKSSYHYYYDLMASRIAVERLHNITPASLLITAKLLQQNLDKNGDKAPILADDIYNIILQNHEELEKHIDYNKDFTFDYFGIKTLERSYLYKLHFTKYKIIERPQHMIMRVALGIHGDDIKSVIETYELMSSKYFTHATPTLFNAGTHKPQMSSCFLQSIDDNIESIFNAVSDMSKISKWAGGIGVHLTAIRGRGSLIRGTNGLSQGIIPLCILLNKLAKYINQGGKRNGSVACYLEPWHTDIFEFCELRKDTGNDDNRARDLFLALWTPSLFMERVRQDKMWSLMCPDECKGLNKVYGKEFNELYETYEKEKKYTRQVKARELWKHILEVQSETGFPYILYKDNANAKSNQKNLGTIRSSNLCAEIIQYSDENETAVCNLASICLPMFVSKNSENKPEFNHVKLQEICRVIVRNIDKIIDKNYYPTEKTKKSNFRHRPMGIGVQGLADTYNLMGFGFSSQGARELNKRIFETIYYACCLESNNLAKTKGTYETFAGSPFSEGKLQYHLWGFTNKDLLMGYDWDKLVEDIKTYGMRNSLLTALMPTASTAQIMGNSECIEPYMSNIFKRSTLAGEFIVVNKNLMKELIHRNLWDDDMRKRIIIENGSIKNIEYIPKKIRNIYETAFEIGQNHLVKQSAERGKFIDQAQSFNLFMAKPNFTILTSALFEGHDLGNKTGMYYYRSLPAINPINFGIDIDDIKRLTNKDTISEYINSNSDDENVIKKVEKQHIQYKWKTAKLEDCLSCGS</sequence>
<dbReference type="PRINTS" id="PR01183">
    <property type="entry name" value="RIBORDTASEM1"/>
</dbReference>